<dbReference type="GO" id="GO:0004315">
    <property type="term" value="F:3-oxoacyl-[acyl-carrier-protein] synthase activity"/>
    <property type="evidence" value="ECO:0007669"/>
    <property type="project" value="UniProtKB-UniRule"/>
</dbReference>
<dbReference type="EC" id="2.3.1.179" evidence="3 11"/>
<dbReference type="GO" id="GO:0030497">
    <property type="term" value="P:fatty acid elongation"/>
    <property type="evidence" value="ECO:0007669"/>
    <property type="project" value="UniProtKB-ARBA"/>
</dbReference>
<proteinExistence type="inferred from homology"/>
<dbReference type="NCBIfam" id="NF005589">
    <property type="entry name" value="PRK07314.1"/>
    <property type="match status" value="1"/>
</dbReference>
<evidence type="ECO:0000259" key="14">
    <source>
        <dbReference type="PROSITE" id="PS52004"/>
    </source>
</evidence>
<accession>A0A7C4GA41</accession>
<evidence type="ECO:0000256" key="11">
    <source>
        <dbReference type="PIRNR" id="PIRNR000447"/>
    </source>
</evidence>
<keyword evidence="10 11" id="KW-0012">Acyltransferase</keyword>
<protein>
    <recommendedName>
        <fullName evidence="4 11">3-oxoacyl-[acyl-carrier-protein] synthase 2</fullName>
        <ecNumber evidence="3 11">2.3.1.179</ecNumber>
    </recommendedName>
</protein>
<dbReference type="Pfam" id="PF02801">
    <property type="entry name" value="Ketoacyl-synt_C"/>
    <property type="match status" value="1"/>
</dbReference>
<evidence type="ECO:0000256" key="13">
    <source>
        <dbReference type="RuleBase" id="RU003694"/>
    </source>
</evidence>
<dbReference type="PANTHER" id="PTHR11712:SF336">
    <property type="entry name" value="3-OXOACYL-[ACYL-CARRIER-PROTEIN] SYNTHASE, MITOCHONDRIAL"/>
    <property type="match status" value="1"/>
</dbReference>
<organism evidence="15">
    <name type="scientific">candidate division WOR-3 bacterium</name>
    <dbReference type="NCBI Taxonomy" id="2052148"/>
    <lineage>
        <taxon>Bacteria</taxon>
        <taxon>Bacteria division WOR-3</taxon>
    </lineage>
</organism>
<name>A0A7C4GA41_UNCW3</name>
<dbReference type="PANTHER" id="PTHR11712">
    <property type="entry name" value="POLYKETIDE SYNTHASE-RELATED"/>
    <property type="match status" value="1"/>
</dbReference>
<evidence type="ECO:0000256" key="7">
    <source>
        <dbReference type="ARBA" id="ARBA00022832"/>
    </source>
</evidence>
<dbReference type="InterPro" id="IPR014030">
    <property type="entry name" value="Ketoacyl_synth_N"/>
</dbReference>
<dbReference type="AlphaFoldDB" id="A0A7C4GA41"/>
<dbReference type="GO" id="GO:0005829">
    <property type="term" value="C:cytosol"/>
    <property type="evidence" value="ECO:0007669"/>
    <property type="project" value="TreeGrafter"/>
</dbReference>
<evidence type="ECO:0000256" key="3">
    <source>
        <dbReference type="ARBA" id="ARBA00012356"/>
    </source>
</evidence>
<comment type="catalytic activity">
    <reaction evidence="11">
        <text>a fatty acyl-[ACP] + malonyl-[ACP] + H(+) = a 3-oxoacyl-[ACP] + holo-[ACP] + CO2</text>
        <dbReference type="Rhea" id="RHEA:22836"/>
        <dbReference type="Rhea" id="RHEA-COMP:9623"/>
        <dbReference type="Rhea" id="RHEA-COMP:9685"/>
        <dbReference type="Rhea" id="RHEA-COMP:9916"/>
        <dbReference type="Rhea" id="RHEA-COMP:14125"/>
        <dbReference type="ChEBI" id="CHEBI:15378"/>
        <dbReference type="ChEBI" id="CHEBI:16526"/>
        <dbReference type="ChEBI" id="CHEBI:64479"/>
        <dbReference type="ChEBI" id="CHEBI:78449"/>
        <dbReference type="ChEBI" id="CHEBI:78776"/>
        <dbReference type="ChEBI" id="CHEBI:138651"/>
    </reaction>
</comment>
<dbReference type="InterPro" id="IPR016039">
    <property type="entry name" value="Thiolase-like"/>
</dbReference>
<evidence type="ECO:0000256" key="4">
    <source>
        <dbReference type="ARBA" id="ARBA00014657"/>
    </source>
</evidence>
<dbReference type="PIRSF" id="PIRSF000447">
    <property type="entry name" value="KAS_II"/>
    <property type="match status" value="1"/>
</dbReference>
<evidence type="ECO:0000256" key="8">
    <source>
        <dbReference type="ARBA" id="ARBA00023098"/>
    </source>
</evidence>
<evidence type="ECO:0000256" key="6">
    <source>
        <dbReference type="ARBA" id="ARBA00022679"/>
    </source>
</evidence>
<comment type="pathway">
    <text evidence="1 11">Lipid metabolism; fatty acid biosynthesis.</text>
</comment>
<dbReference type="UniPathway" id="UPA00094"/>
<dbReference type="Gene3D" id="3.40.47.10">
    <property type="match status" value="1"/>
</dbReference>
<reference evidence="15" key="1">
    <citation type="journal article" date="2020" name="mSystems">
        <title>Genome- and Community-Level Interaction Insights into Carbon Utilization and Element Cycling Functions of Hydrothermarchaeota in Hydrothermal Sediment.</title>
        <authorList>
            <person name="Zhou Z."/>
            <person name="Liu Y."/>
            <person name="Xu W."/>
            <person name="Pan J."/>
            <person name="Luo Z.H."/>
            <person name="Li M."/>
        </authorList>
    </citation>
    <scope>NUCLEOTIDE SEQUENCE [LARGE SCALE GENOMIC DNA]</scope>
    <source>
        <strain evidence="15">SpSt-488</strain>
    </source>
</reference>
<evidence type="ECO:0000313" key="15">
    <source>
        <dbReference type="EMBL" id="HGK27670.1"/>
    </source>
</evidence>
<dbReference type="CDD" id="cd00834">
    <property type="entry name" value="KAS_I_II"/>
    <property type="match status" value="1"/>
</dbReference>
<dbReference type="SUPFAM" id="SSF53901">
    <property type="entry name" value="Thiolase-like"/>
    <property type="match status" value="2"/>
</dbReference>
<dbReference type="InterPro" id="IPR000794">
    <property type="entry name" value="Beta-ketoacyl_synthase"/>
</dbReference>
<comment type="similarity">
    <text evidence="2 11 13">Belongs to the thiolase-like superfamily. Beta-ketoacyl-ACP synthases family.</text>
</comment>
<dbReference type="InterPro" id="IPR014031">
    <property type="entry name" value="Ketoacyl_synth_C"/>
</dbReference>
<keyword evidence="9 11" id="KW-0275">Fatty acid biosynthesis</keyword>
<evidence type="ECO:0000256" key="10">
    <source>
        <dbReference type="ARBA" id="ARBA00023315"/>
    </source>
</evidence>
<dbReference type="FunFam" id="3.40.47.10:FF:000029">
    <property type="entry name" value="3-oxoacyl-[acyl-carrier-protein] synthase 1"/>
    <property type="match status" value="1"/>
</dbReference>
<keyword evidence="6 11" id="KW-0808">Transferase</keyword>
<dbReference type="NCBIfam" id="TIGR03150">
    <property type="entry name" value="fabF"/>
    <property type="match status" value="1"/>
</dbReference>
<keyword evidence="7" id="KW-0276">Fatty acid metabolism</keyword>
<feature type="active site" description="For beta-ketoacyl synthase activity" evidence="12">
    <location>
        <position position="169"/>
    </location>
</feature>
<keyword evidence="8" id="KW-0443">Lipid metabolism</keyword>
<dbReference type="PROSITE" id="PS52004">
    <property type="entry name" value="KS3_2"/>
    <property type="match status" value="1"/>
</dbReference>
<dbReference type="InterPro" id="IPR020841">
    <property type="entry name" value="PKS_Beta-ketoAc_synthase_dom"/>
</dbReference>
<dbReference type="SMART" id="SM00825">
    <property type="entry name" value="PKS_KS"/>
    <property type="match status" value="1"/>
</dbReference>
<evidence type="ECO:0000256" key="9">
    <source>
        <dbReference type="ARBA" id="ARBA00023160"/>
    </source>
</evidence>
<gene>
    <name evidence="15" type="primary">fabF</name>
    <name evidence="15" type="ORF">ENS41_01800</name>
</gene>
<dbReference type="FunFam" id="3.40.47.10:FF:000018">
    <property type="entry name" value="3-oxoacyl-[acyl-carrier-protein] synthase 2"/>
    <property type="match status" value="1"/>
</dbReference>
<keyword evidence="5 11" id="KW-0444">Lipid biosynthesis</keyword>
<evidence type="ECO:0000256" key="12">
    <source>
        <dbReference type="PIRSR" id="PIRSR000447-1"/>
    </source>
</evidence>
<dbReference type="EMBL" id="DSUT01000032">
    <property type="protein sequence ID" value="HGK27670.1"/>
    <property type="molecule type" value="Genomic_DNA"/>
</dbReference>
<sequence length="419" mass="44272">MTAGRGALRRVVVTGLGAVTPIGNNVPEFWQGLLEGRNGIARIQAFDPSDLSVQIGAEVKGFVAEERIDPKLTRRADRFTQFALCAAAEAVRDAGLDFTKEDPTRAGAVIGSGMGGVQTWEQQHAQFVEKGPRRVSPLLIPMMIPDMAAGQISIVYGLRGPNYATVSACASGAHAAGAAFQHIVQGDADIIISGGAEAAVTRFTVAAFANMGALSKRNEEPARASRPFDRDRDGFVIAEGCGVYVLEELEHARRRGARIYCELAGFGATGDGYHITAPDPEGKGAAEVMRTAILNAGLAPNDIDYINAHGTSTPLNDATEVRAITDLFGEHARRLVVNSTKSMIGHGLGAAGAMEFVATALAVYHGKVHRTLNHETPDDGVDLDFVKDGPRPVAIRAALSNSFGFGGHNCCLCVKRLGE</sequence>
<comment type="function">
    <text evidence="11">Involved in the type II fatty acid elongation cycle. Catalyzes the elongation of a wide range of acyl-ACP by the addition of two carbons from malonyl-ACP to an acyl acceptor. Can efficiently catalyze the conversion of palmitoleoyl-ACP (cis-hexadec-9-enoyl-ACP) to cis-vaccenoyl-ACP (cis-octadec-11-enoyl-ACP), an essential step in the thermal regulation of fatty acid composition.</text>
</comment>
<feature type="domain" description="Ketosynthase family 3 (KS3)" evidence="14">
    <location>
        <begin position="8"/>
        <end position="416"/>
    </location>
</feature>
<dbReference type="InterPro" id="IPR017568">
    <property type="entry name" value="3-oxoacyl-ACP_synth-2"/>
</dbReference>
<dbReference type="Pfam" id="PF00109">
    <property type="entry name" value="ketoacyl-synt"/>
    <property type="match status" value="1"/>
</dbReference>
<comment type="caution">
    <text evidence="15">The sequence shown here is derived from an EMBL/GenBank/DDBJ whole genome shotgun (WGS) entry which is preliminary data.</text>
</comment>
<evidence type="ECO:0000256" key="2">
    <source>
        <dbReference type="ARBA" id="ARBA00008467"/>
    </source>
</evidence>
<evidence type="ECO:0000256" key="1">
    <source>
        <dbReference type="ARBA" id="ARBA00005194"/>
    </source>
</evidence>
<evidence type="ECO:0000256" key="5">
    <source>
        <dbReference type="ARBA" id="ARBA00022516"/>
    </source>
</evidence>
<comment type="catalytic activity">
    <reaction evidence="11">
        <text>(9Z)-hexadecenoyl-[ACP] + malonyl-[ACP] + H(+) = 3-oxo-(11Z)-octadecenoyl-[ACP] + holo-[ACP] + CO2</text>
        <dbReference type="Rhea" id="RHEA:55040"/>
        <dbReference type="Rhea" id="RHEA-COMP:9623"/>
        <dbReference type="Rhea" id="RHEA-COMP:9685"/>
        <dbReference type="Rhea" id="RHEA-COMP:10800"/>
        <dbReference type="Rhea" id="RHEA-COMP:14074"/>
        <dbReference type="ChEBI" id="CHEBI:15378"/>
        <dbReference type="ChEBI" id="CHEBI:16526"/>
        <dbReference type="ChEBI" id="CHEBI:64479"/>
        <dbReference type="ChEBI" id="CHEBI:78449"/>
        <dbReference type="ChEBI" id="CHEBI:83989"/>
        <dbReference type="ChEBI" id="CHEBI:138538"/>
        <dbReference type="EC" id="2.3.1.179"/>
    </reaction>
</comment>